<dbReference type="PANTHER" id="PTHR43479:SF7">
    <property type="entry name" value="TETR-FAMILY TRANSCRIPTIONAL REGULATOR"/>
    <property type="match status" value="1"/>
</dbReference>
<gene>
    <name evidence="4" type="ORF">MU1_40460</name>
</gene>
<dbReference type="InterPro" id="IPR001647">
    <property type="entry name" value="HTH_TetR"/>
</dbReference>
<accession>A0ABQ6GHW2</accession>
<feature type="DNA-binding region" description="H-T-H motif" evidence="2">
    <location>
        <begin position="35"/>
        <end position="54"/>
    </location>
</feature>
<feature type="domain" description="HTH tetR-type" evidence="3">
    <location>
        <begin position="12"/>
        <end position="72"/>
    </location>
</feature>
<dbReference type="InterPro" id="IPR009057">
    <property type="entry name" value="Homeodomain-like_sf"/>
</dbReference>
<dbReference type="PROSITE" id="PS50977">
    <property type="entry name" value="HTH_TETR_2"/>
    <property type="match status" value="1"/>
</dbReference>
<dbReference type="Proteomes" id="UP001157114">
    <property type="component" value="Unassembled WGS sequence"/>
</dbReference>
<reference evidence="4 5" key="1">
    <citation type="submission" date="2023-03" db="EMBL/GenBank/DDBJ databases">
        <title>Draft genome sequence of the bacteria which degrade cell wall of Tricholomamatutake.</title>
        <authorList>
            <person name="Konishi Y."/>
            <person name="Fukuta Y."/>
            <person name="Shirasaka N."/>
        </authorList>
    </citation>
    <scope>NUCLEOTIDE SEQUENCE [LARGE SCALE GENOMIC DNA]</scope>
    <source>
        <strain evidence="5">mu1</strain>
    </source>
</reference>
<dbReference type="Pfam" id="PF00440">
    <property type="entry name" value="TetR_N"/>
    <property type="match status" value="1"/>
</dbReference>
<keyword evidence="1 2" id="KW-0238">DNA-binding</keyword>
<comment type="caution">
    <text evidence="4">The sequence shown here is derived from an EMBL/GenBank/DDBJ whole genome shotgun (WGS) entry which is preliminary data.</text>
</comment>
<evidence type="ECO:0000259" key="3">
    <source>
        <dbReference type="PROSITE" id="PS50977"/>
    </source>
</evidence>
<proteinExistence type="predicted"/>
<dbReference type="SUPFAM" id="SSF46689">
    <property type="entry name" value="Homeodomain-like"/>
    <property type="match status" value="1"/>
</dbReference>
<keyword evidence="5" id="KW-1185">Reference proteome</keyword>
<evidence type="ECO:0000313" key="5">
    <source>
        <dbReference type="Proteomes" id="UP001157114"/>
    </source>
</evidence>
<dbReference type="PANTHER" id="PTHR43479">
    <property type="entry name" value="ACREF/ENVCD OPERON REPRESSOR-RELATED"/>
    <property type="match status" value="1"/>
</dbReference>
<organism evidence="4 5">
    <name type="scientific">Paenibacillus glycanilyticus</name>
    <dbReference type="NCBI Taxonomy" id="126569"/>
    <lineage>
        <taxon>Bacteria</taxon>
        <taxon>Bacillati</taxon>
        <taxon>Bacillota</taxon>
        <taxon>Bacilli</taxon>
        <taxon>Bacillales</taxon>
        <taxon>Paenibacillaceae</taxon>
        <taxon>Paenibacillus</taxon>
    </lineage>
</organism>
<name>A0ABQ6GHW2_9BACL</name>
<dbReference type="RefSeq" id="WP_284240485.1">
    <property type="nucleotide sequence ID" value="NZ_BSSQ01000016.1"/>
</dbReference>
<dbReference type="EMBL" id="BSSQ01000016">
    <property type="protein sequence ID" value="GLX69700.1"/>
    <property type="molecule type" value="Genomic_DNA"/>
</dbReference>
<evidence type="ECO:0000256" key="2">
    <source>
        <dbReference type="PROSITE-ProRule" id="PRU00335"/>
    </source>
</evidence>
<evidence type="ECO:0000313" key="4">
    <source>
        <dbReference type="EMBL" id="GLX69700.1"/>
    </source>
</evidence>
<dbReference type="InterPro" id="IPR050624">
    <property type="entry name" value="HTH-type_Tx_Regulator"/>
</dbReference>
<protein>
    <submittedName>
        <fullName evidence="4">TetR/AcrR family transcriptional regulator</fullName>
    </submittedName>
</protein>
<sequence length="196" mass="22204">MALQEGNDPRVVRTRLLIQEALLSLAQHKEFESISVKDIAETASINRATFYAHYVDKYALLDEMLSERFTALVHERIPADQPFNEAAARQLIALLCDFQILFYKECKIASRSIAAVVETKVQHELQQILANLLHKEYQSKKADNIQLSAHIIGSSLYSGTRYWFNNQQSQHADALLDDLLVFTMSGITALHGEPQC</sequence>
<evidence type="ECO:0000256" key="1">
    <source>
        <dbReference type="ARBA" id="ARBA00023125"/>
    </source>
</evidence>
<dbReference type="Gene3D" id="1.10.357.10">
    <property type="entry name" value="Tetracycline Repressor, domain 2"/>
    <property type="match status" value="1"/>
</dbReference>